<evidence type="ECO:0000256" key="2">
    <source>
        <dbReference type="ARBA" id="ARBA00022448"/>
    </source>
</evidence>
<comment type="similarity">
    <text evidence="9">Belongs to the SecE/SEC61-gamma family.</text>
</comment>
<dbReference type="NCBIfam" id="TIGR00964">
    <property type="entry name" value="secE_bact"/>
    <property type="match status" value="1"/>
</dbReference>
<dbReference type="InterPro" id="IPR038379">
    <property type="entry name" value="SecE_sf"/>
</dbReference>
<feature type="compositionally biased region" description="Basic residues" evidence="10">
    <location>
        <begin position="1"/>
        <end position="12"/>
    </location>
</feature>
<dbReference type="PANTHER" id="PTHR33910:SF1">
    <property type="entry name" value="PROTEIN TRANSLOCASE SUBUNIT SECE"/>
    <property type="match status" value="1"/>
</dbReference>
<feature type="region of interest" description="Disordered" evidence="10">
    <location>
        <begin position="1"/>
        <end position="47"/>
    </location>
</feature>
<evidence type="ECO:0000313" key="12">
    <source>
        <dbReference type="Proteomes" id="UP001595607"/>
    </source>
</evidence>
<dbReference type="Gene3D" id="1.20.5.1030">
    <property type="entry name" value="Preprotein translocase secy subunit"/>
    <property type="match status" value="1"/>
</dbReference>
<reference evidence="12" key="1">
    <citation type="journal article" date="2019" name="Int. J. Syst. Evol. Microbiol.">
        <title>The Global Catalogue of Microorganisms (GCM) 10K type strain sequencing project: providing services to taxonomists for standard genome sequencing and annotation.</title>
        <authorList>
            <consortium name="The Broad Institute Genomics Platform"/>
            <consortium name="The Broad Institute Genome Sequencing Center for Infectious Disease"/>
            <person name="Wu L."/>
            <person name="Ma J."/>
        </authorList>
    </citation>
    <scope>NUCLEOTIDE SEQUENCE [LARGE SCALE GENOMIC DNA]</scope>
    <source>
        <strain evidence="12">KCTC 22245</strain>
    </source>
</reference>
<dbReference type="HAMAP" id="MF_00422">
    <property type="entry name" value="SecE"/>
    <property type="match status" value="1"/>
</dbReference>
<evidence type="ECO:0000256" key="4">
    <source>
        <dbReference type="ARBA" id="ARBA00022692"/>
    </source>
</evidence>
<accession>A0ABV7M8B0</accession>
<keyword evidence="2 9" id="KW-0813">Transport</keyword>
<dbReference type="Proteomes" id="UP001595607">
    <property type="component" value="Unassembled WGS sequence"/>
</dbReference>
<dbReference type="PANTHER" id="PTHR33910">
    <property type="entry name" value="PROTEIN TRANSLOCASE SUBUNIT SECE"/>
    <property type="match status" value="1"/>
</dbReference>
<proteinExistence type="inferred from homology"/>
<sequence>MPKSKNRRKPKSNRVAGTGAQASLRTETVEGGAESNRSERAEAPLKKKKVGPVEFFRQVIAEGRKVTWTSRGEVIVSTIMVLIMVTIMSLFFFAVDQVLRWIIPMILSLNLF</sequence>
<feature type="transmembrane region" description="Helical" evidence="9">
    <location>
        <begin position="74"/>
        <end position="95"/>
    </location>
</feature>
<dbReference type="RefSeq" id="WP_189573081.1">
    <property type="nucleotide sequence ID" value="NZ_BMXU01000001.1"/>
</dbReference>
<keyword evidence="7 9" id="KW-0811">Translocation</keyword>
<evidence type="ECO:0000256" key="8">
    <source>
        <dbReference type="ARBA" id="ARBA00023136"/>
    </source>
</evidence>
<keyword evidence="5 9" id="KW-0653">Protein transport</keyword>
<dbReference type="InterPro" id="IPR005807">
    <property type="entry name" value="SecE_bac"/>
</dbReference>
<evidence type="ECO:0000256" key="6">
    <source>
        <dbReference type="ARBA" id="ARBA00022989"/>
    </source>
</evidence>
<name>A0ABV7M8B0_9PROT</name>
<comment type="subcellular location">
    <subcellularLocation>
        <location evidence="9">Cell membrane</location>
        <topology evidence="9">Single-pass membrane protein</topology>
    </subcellularLocation>
    <subcellularLocation>
        <location evidence="1">Membrane</location>
    </subcellularLocation>
</comment>
<keyword evidence="3 9" id="KW-1003">Cell membrane</keyword>
<feature type="compositionally biased region" description="Basic and acidic residues" evidence="10">
    <location>
        <begin position="36"/>
        <end position="45"/>
    </location>
</feature>
<comment type="function">
    <text evidence="9">Essential subunit of the Sec protein translocation channel SecYEG. Clamps together the 2 halves of SecY. May contact the channel plug during translocation.</text>
</comment>
<keyword evidence="12" id="KW-1185">Reference proteome</keyword>
<evidence type="ECO:0000256" key="9">
    <source>
        <dbReference type="HAMAP-Rule" id="MF_00422"/>
    </source>
</evidence>
<comment type="subunit">
    <text evidence="9">Component of the Sec protein translocase complex. Heterotrimer consisting of SecY, SecE and SecG subunits. The heterotrimers can form oligomers, although 1 heterotrimer is thought to be able to translocate proteins. Interacts with the ribosome. Interacts with SecDF, and other proteins may be involved. Interacts with SecA.</text>
</comment>
<dbReference type="InterPro" id="IPR001901">
    <property type="entry name" value="Translocase_SecE/Sec61-g"/>
</dbReference>
<evidence type="ECO:0000256" key="7">
    <source>
        <dbReference type="ARBA" id="ARBA00023010"/>
    </source>
</evidence>
<keyword evidence="6 9" id="KW-1133">Transmembrane helix</keyword>
<gene>
    <name evidence="9 11" type="primary">secE</name>
    <name evidence="11" type="ORF">ACFONP_02810</name>
</gene>
<protein>
    <recommendedName>
        <fullName evidence="9">Protein translocase subunit SecE</fullName>
    </recommendedName>
</protein>
<organism evidence="11 12">
    <name type="scientific">Parvularcula lutaonensis</name>
    <dbReference type="NCBI Taxonomy" id="491923"/>
    <lineage>
        <taxon>Bacteria</taxon>
        <taxon>Pseudomonadati</taxon>
        <taxon>Pseudomonadota</taxon>
        <taxon>Alphaproteobacteria</taxon>
        <taxon>Parvularculales</taxon>
        <taxon>Parvularculaceae</taxon>
        <taxon>Parvularcula</taxon>
    </lineage>
</organism>
<evidence type="ECO:0000256" key="5">
    <source>
        <dbReference type="ARBA" id="ARBA00022927"/>
    </source>
</evidence>
<comment type="caution">
    <text evidence="11">The sequence shown here is derived from an EMBL/GenBank/DDBJ whole genome shotgun (WGS) entry which is preliminary data.</text>
</comment>
<evidence type="ECO:0000313" key="11">
    <source>
        <dbReference type="EMBL" id="MFC3301664.1"/>
    </source>
</evidence>
<evidence type="ECO:0000256" key="1">
    <source>
        <dbReference type="ARBA" id="ARBA00004370"/>
    </source>
</evidence>
<dbReference type="EMBL" id="JBHRVA010000002">
    <property type="protein sequence ID" value="MFC3301664.1"/>
    <property type="molecule type" value="Genomic_DNA"/>
</dbReference>
<keyword evidence="4 9" id="KW-0812">Transmembrane</keyword>
<keyword evidence="8 9" id="KW-0472">Membrane</keyword>
<evidence type="ECO:0000256" key="10">
    <source>
        <dbReference type="SAM" id="MobiDB-lite"/>
    </source>
</evidence>
<evidence type="ECO:0000256" key="3">
    <source>
        <dbReference type="ARBA" id="ARBA00022475"/>
    </source>
</evidence>
<dbReference type="Pfam" id="PF00584">
    <property type="entry name" value="SecE"/>
    <property type="match status" value="1"/>
</dbReference>